<proteinExistence type="predicted"/>
<dbReference type="Proteomes" id="UP001062846">
    <property type="component" value="Chromosome 4"/>
</dbReference>
<dbReference type="EMBL" id="CM046391">
    <property type="protein sequence ID" value="KAI8559314.1"/>
    <property type="molecule type" value="Genomic_DNA"/>
</dbReference>
<organism evidence="1 2">
    <name type="scientific">Rhododendron molle</name>
    <name type="common">Chinese azalea</name>
    <name type="synonym">Azalea mollis</name>
    <dbReference type="NCBI Taxonomy" id="49168"/>
    <lineage>
        <taxon>Eukaryota</taxon>
        <taxon>Viridiplantae</taxon>
        <taxon>Streptophyta</taxon>
        <taxon>Embryophyta</taxon>
        <taxon>Tracheophyta</taxon>
        <taxon>Spermatophyta</taxon>
        <taxon>Magnoliopsida</taxon>
        <taxon>eudicotyledons</taxon>
        <taxon>Gunneridae</taxon>
        <taxon>Pentapetalae</taxon>
        <taxon>asterids</taxon>
        <taxon>Ericales</taxon>
        <taxon>Ericaceae</taxon>
        <taxon>Ericoideae</taxon>
        <taxon>Rhodoreae</taxon>
        <taxon>Rhododendron</taxon>
    </lineage>
</organism>
<reference evidence="1" key="1">
    <citation type="submission" date="2022-02" db="EMBL/GenBank/DDBJ databases">
        <title>Plant Genome Project.</title>
        <authorList>
            <person name="Zhang R.-G."/>
        </authorList>
    </citation>
    <scope>NUCLEOTIDE SEQUENCE</scope>
    <source>
        <strain evidence="1">AT1</strain>
    </source>
</reference>
<comment type="caution">
    <text evidence="1">The sequence shown here is derived from an EMBL/GenBank/DDBJ whole genome shotgun (WGS) entry which is preliminary data.</text>
</comment>
<accession>A0ACC0P2P4</accession>
<protein>
    <submittedName>
        <fullName evidence="1">Uncharacterized protein</fullName>
    </submittedName>
</protein>
<keyword evidence="2" id="KW-1185">Reference proteome</keyword>
<gene>
    <name evidence="1" type="ORF">RHMOL_Rhmol04G0162500</name>
</gene>
<name>A0ACC0P2P4_RHOML</name>
<sequence length="226" mass="25145">MDGLDALSGHHVVPTRRPKILDGEEIGTQLFQLAGGTSLLQNAGFSVTKVEQLTGFPEMLDGRVKTLHPSIHGGILAQRDQKHHMEALSKHGIGFQVHHLFLNVFLEKPQLLTKWDIQIGCQNRDGIENIDIGGPAMIRAAAKLSNQPLAVEQNHNDVLVVVDSKDYPELLGFLQRNQDDQQFRRKLAAKAFQHVASYDSAVSEWLRKRTVVGTHFNSVLASLCNY</sequence>
<evidence type="ECO:0000313" key="2">
    <source>
        <dbReference type="Proteomes" id="UP001062846"/>
    </source>
</evidence>
<evidence type="ECO:0000313" key="1">
    <source>
        <dbReference type="EMBL" id="KAI8559314.1"/>
    </source>
</evidence>